<protein>
    <submittedName>
        <fullName evidence="2">Uncharacterized protein</fullName>
    </submittedName>
</protein>
<gene>
    <name evidence="2" type="ORF">BECKTC1821E_GA0114239_101145</name>
</gene>
<evidence type="ECO:0000313" key="2">
    <source>
        <dbReference type="EMBL" id="VFK41412.1"/>
    </source>
</evidence>
<dbReference type="AlphaFoldDB" id="A0A450YIM9"/>
<organism evidence="2">
    <name type="scientific">Candidatus Kentrum sp. TC</name>
    <dbReference type="NCBI Taxonomy" id="2126339"/>
    <lineage>
        <taxon>Bacteria</taxon>
        <taxon>Pseudomonadati</taxon>
        <taxon>Pseudomonadota</taxon>
        <taxon>Gammaproteobacteria</taxon>
        <taxon>Candidatus Kentrum</taxon>
    </lineage>
</organism>
<accession>A0A450YIM9</accession>
<dbReference type="EMBL" id="CAADFT010000011">
    <property type="protein sequence ID" value="VFK41412.1"/>
    <property type="molecule type" value="Genomic_DNA"/>
</dbReference>
<feature type="compositionally biased region" description="Basic and acidic residues" evidence="1">
    <location>
        <begin position="7"/>
        <end position="18"/>
    </location>
</feature>
<proteinExistence type="predicted"/>
<name>A0A450YIM9_9GAMM</name>
<sequence>MLSSFKRRVEGEDTKATERMMTSMQSKGIGWQSSWILVMEFFSRGCCGSGFQVGAGT</sequence>
<reference evidence="2" key="1">
    <citation type="submission" date="2019-02" db="EMBL/GenBank/DDBJ databases">
        <authorList>
            <person name="Gruber-Vodicka R. H."/>
            <person name="Seah K. B. B."/>
        </authorList>
    </citation>
    <scope>NUCLEOTIDE SEQUENCE</scope>
    <source>
        <strain evidence="2">BECK_BZ125</strain>
    </source>
</reference>
<feature type="region of interest" description="Disordered" evidence="1">
    <location>
        <begin position="1"/>
        <end position="20"/>
    </location>
</feature>
<evidence type="ECO:0000256" key="1">
    <source>
        <dbReference type="SAM" id="MobiDB-lite"/>
    </source>
</evidence>